<dbReference type="Pfam" id="PF02730">
    <property type="entry name" value="AFOR_N"/>
    <property type="match status" value="1"/>
</dbReference>
<evidence type="ECO:0000313" key="10">
    <source>
        <dbReference type="EMBL" id="HGL17317.1"/>
    </source>
</evidence>
<organism evidence="10">
    <name type="scientific">candidate division WOR-3 bacterium</name>
    <dbReference type="NCBI Taxonomy" id="2052148"/>
    <lineage>
        <taxon>Bacteria</taxon>
        <taxon>Bacteria division WOR-3</taxon>
    </lineage>
</organism>
<dbReference type="InterPro" id="IPR036503">
    <property type="entry name" value="Ald_Fedxn_OxRdtase_N_sf"/>
</dbReference>
<sequence length="618" mass="68118">MQGLKTIENSLKVLTIDLFSGEVTSEIVPKEVIQRFLGGKGLAYFLLNRILKGKIPDPFSPENPILFMTGPLTGTGAPLSGRFNAVSRSPLTGLFGSSSCGGPFGVALKTCGYIGLVIKGASSKPVKVVIDGEAVSIEPAEDLWGKTTSETIEALGAKPKDGTLVIGPAGENLVKFACIRSGERFLGRLGFGAVLGSKKVKAIFVKHQNVKILPGNPKKLEKFKRLALKKIKENHFTRLYSRFGTNTNILYSKEAKILPVKNFSQLEAPDLVYKNSGPYIEKNFELKPNPCSACSIACGHKMKLDERWVHVPEYETNALFGPNLLIFDVRKTAEINEICNELGLDTISTAVTIGYLMEAEEKGIIKSGLKFGDAEKVKEFVKDIAFRKTELASLAGEGTRFLSEKFGGKEFAIQVKGLELAAYDPRNAVGHGLSYSVANRGGCHLSAPIFPVEAYFGFMDPHKPMGKAEIVIFMENLFNVINSIPTCVFTTFAYMLEDPIIKLTPPKAIKLLMENLTSVTKEFLNISIYKGLFEGASGIDLSSKELLEAGERIHLLERYLNVKAGLTPDKDTLPERFLKELKPVPLEEMLTEYYRKRGYDPKGAPKEERLRRLDIEVY</sequence>
<gene>
    <name evidence="10" type="ORF">ENU66_03155</name>
</gene>
<feature type="domain" description="Aldehyde ferredoxin oxidoreductase N-terminal" evidence="9">
    <location>
        <begin position="9"/>
        <end position="209"/>
    </location>
</feature>
<evidence type="ECO:0000256" key="5">
    <source>
        <dbReference type="ARBA" id="ARBA00023002"/>
    </source>
</evidence>
<dbReference type="SUPFAM" id="SSF56228">
    <property type="entry name" value="Aldehyde ferredoxin oxidoreductase, N-terminal domain"/>
    <property type="match status" value="1"/>
</dbReference>
<dbReference type="Gene3D" id="1.10.569.10">
    <property type="entry name" value="Aldehyde Ferredoxin Oxidoreductase Protein, subunit A, domain 2"/>
    <property type="match status" value="1"/>
</dbReference>
<name>A0A7V3ZX63_UNCW3</name>
<comment type="cofactor">
    <cofactor evidence="8">
        <name>tungstopterin</name>
        <dbReference type="ChEBI" id="CHEBI:30402"/>
    </cofactor>
</comment>
<dbReference type="InterPro" id="IPR013985">
    <property type="entry name" value="Ald_Fedxn_OxRdtase_dom3"/>
</dbReference>
<comment type="similarity">
    <text evidence="2">Belongs to the AOR/FOR family.</text>
</comment>
<evidence type="ECO:0000256" key="1">
    <source>
        <dbReference type="ARBA" id="ARBA00001966"/>
    </source>
</evidence>
<comment type="cofactor">
    <cofactor evidence="1">
        <name>[4Fe-4S] cluster</name>
        <dbReference type="ChEBI" id="CHEBI:49883"/>
    </cofactor>
</comment>
<dbReference type="Gene3D" id="1.10.599.10">
    <property type="entry name" value="Aldehyde Ferredoxin Oxidoreductase Protein, subunit A, domain 3"/>
    <property type="match status" value="1"/>
</dbReference>
<dbReference type="EMBL" id="DTDJ01000024">
    <property type="protein sequence ID" value="HGL17317.1"/>
    <property type="molecule type" value="Genomic_DNA"/>
</dbReference>
<evidence type="ECO:0000256" key="6">
    <source>
        <dbReference type="ARBA" id="ARBA00023004"/>
    </source>
</evidence>
<protein>
    <submittedName>
        <fullName evidence="10">Aldehyde ferredoxin oxidoreductase</fullName>
    </submittedName>
</protein>
<keyword evidence="5" id="KW-0560">Oxidoreductase</keyword>
<keyword evidence="7" id="KW-0411">Iron-sulfur</keyword>
<evidence type="ECO:0000256" key="8">
    <source>
        <dbReference type="ARBA" id="ARBA00049934"/>
    </source>
</evidence>
<dbReference type="InterPro" id="IPR036021">
    <property type="entry name" value="Tungsten_al_ferr_oxy-like_C"/>
</dbReference>
<keyword evidence="4" id="KW-0479">Metal-binding</keyword>
<dbReference type="InterPro" id="IPR051919">
    <property type="entry name" value="W-dependent_AOR"/>
</dbReference>
<comment type="caution">
    <text evidence="10">The sequence shown here is derived from an EMBL/GenBank/DDBJ whole genome shotgun (WGS) entry which is preliminary data.</text>
</comment>
<keyword evidence="3" id="KW-0004">4Fe-4S</keyword>
<evidence type="ECO:0000256" key="3">
    <source>
        <dbReference type="ARBA" id="ARBA00022485"/>
    </source>
</evidence>
<dbReference type="AlphaFoldDB" id="A0A7V3ZX63"/>
<dbReference type="GO" id="GO:0046872">
    <property type="term" value="F:metal ion binding"/>
    <property type="evidence" value="ECO:0007669"/>
    <property type="project" value="UniProtKB-KW"/>
</dbReference>
<evidence type="ECO:0000259" key="9">
    <source>
        <dbReference type="SMART" id="SM00790"/>
    </source>
</evidence>
<dbReference type="GO" id="GO:0016625">
    <property type="term" value="F:oxidoreductase activity, acting on the aldehyde or oxo group of donors, iron-sulfur protein as acceptor"/>
    <property type="evidence" value="ECO:0007669"/>
    <property type="project" value="InterPro"/>
</dbReference>
<keyword evidence="6" id="KW-0408">Iron</keyword>
<dbReference type="SMART" id="SM00790">
    <property type="entry name" value="AFOR_N"/>
    <property type="match status" value="1"/>
</dbReference>
<dbReference type="PANTHER" id="PTHR30038:SF0">
    <property type="entry name" value="TUNGSTEN-CONTAINING ALDEHYDE FERREDOXIN OXIDOREDUCTASE"/>
    <property type="match status" value="1"/>
</dbReference>
<dbReference type="SUPFAM" id="SSF48310">
    <property type="entry name" value="Aldehyde ferredoxin oxidoreductase, C-terminal domains"/>
    <property type="match status" value="1"/>
</dbReference>
<dbReference type="InterPro" id="IPR013984">
    <property type="entry name" value="Ald_Fedxn_OxRdtase_dom2"/>
</dbReference>
<dbReference type="InterPro" id="IPR013983">
    <property type="entry name" value="Ald_Fedxn_OxRdtase_N"/>
</dbReference>
<evidence type="ECO:0000256" key="2">
    <source>
        <dbReference type="ARBA" id="ARBA00011032"/>
    </source>
</evidence>
<dbReference type="GO" id="GO:0009055">
    <property type="term" value="F:electron transfer activity"/>
    <property type="evidence" value="ECO:0007669"/>
    <property type="project" value="InterPro"/>
</dbReference>
<dbReference type="InterPro" id="IPR001203">
    <property type="entry name" value="OxRdtase_Ald_Fedxn_C"/>
</dbReference>
<dbReference type="Gene3D" id="3.60.9.10">
    <property type="entry name" value="Aldehyde ferredoxin oxidoreductase, N-terminal domain"/>
    <property type="match status" value="1"/>
</dbReference>
<accession>A0A7V3ZX63</accession>
<dbReference type="Pfam" id="PF01314">
    <property type="entry name" value="AFOR_C"/>
    <property type="match status" value="1"/>
</dbReference>
<evidence type="ECO:0000256" key="7">
    <source>
        <dbReference type="ARBA" id="ARBA00023014"/>
    </source>
</evidence>
<reference evidence="10" key="1">
    <citation type="journal article" date="2020" name="mSystems">
        <title>Genome- and Community-Level Interaction Insights into Carbon Utilization and Element Cycling Functions of Hydrothermarchaeota in Hydrothermal Sediment.</title>
        <authorList>
            <person name="Zhou Z."/>
            <person name="Liu Y."/>
            <person name="Xu W."/>
            <person name="Pan J."/>
            <person name="Luo Z.H."/>
            <person name="Li M."/>
        </authorList>
    </citation>
    <scope>NUCLEOTIDE SEQUENCE [LARGE SCALE GENOMIC DNA]</scope>
    <source>
        <strain evidence="10">SpSt-69</strain>
    </source>
</reference>
<dbReference type="GO" id="GO:0051539">
    <property type="term" value="F:4 iron, 4 sulfur cluster binding"/>
    <property type="evidence" value="ECO:0007669"/>
    <property type="project" value="UniProtKB-KW"/>
</dbReference>
<evidence type="ECO:0000256" key="4">
    <source>
        <dbReference type="ARBA" id="ARBA00022723"/>
    </source>
</evidence>
<proteinExistence type="inferred from homology"/>
<dbReference type="PANTHER" id="PTHR30038">
    <property type="entry name" value="ALDEHYDE FERREDOXIN OXIDOREDUCTASE"/>
    <property type="match status" value="1"/>
</dbReference>